<proteinExistence type="predicted"/>
<dbReference type="PROSITE" id="PS51785">
    <property type="entry name" value="EXOI_C"/>
    <property type="match status" value="1"/>
</dbReference>
<protein>
    <submittedName>
        <fullName evidence="3">Exodeoxyribonuclease I, putative</fullName>
    </submittedName>
</protein>
<feature type="domain" description="ExoI C-terminal" evidence="2">
    <location>
        <begin position="352"/>
        <end position="487"/>
    </location>
</feature>
<evidence type="ECO:0000313" key="3">
    <source>
        <dbReference type="EMBL" id="EAY26250.1"/>
    </source>
</evidence>
<comment type="caution">
    <text evidence="3">The sequence shown here is derived from an EMBL/GenBank/DDBJ whole genome shotgun (WGS) entry which is preliminary data.</text>
</comment>
<dbReference type="Proteomes" id="UP000004095">
    <property type="component" value="Unassembled WGS sequence"/>
</dbReference>
<dbReference type="Gene3D" id="3.30.420.10">
    <property type="entry name" value="Ribonuclease H-like superfamily/Ribonuclease H"/>
    <property type="match status" value="1"/>
</dbReference>
<dbReference type="InterPro" id="IPR058561">
    <property type="entry name" value="Exonuc_1_C"/>
</dbReference>
<dbReference type="GO" id="GO:0003676">
    <property type="term" value="F:nucleic acid binding"/>
    <property type="evidence" value="ECO:0007669"/>
    <property type="project" value="InterPro"/>
</dbReference>
<organism evidence="3 4">
    <name type="scientific">Microscilla marina ATCC 23134</name>
    <dbReference type="NCBI Taxonomy" id="313606"/>
    <lineage>
        <taxon>Bacteria</taxon>
        <taxon>Pseudomonadati</taxon>
        <taxon>Bacteroidota</taxon>
        <taxon>Cytophagia</taxon>
        <taxon>Cytophagales</taxon>
        <taxon>Microscillaceae</taxon>
        <taxon>Microscilla</taxon>
    </lineage>
</organism>
<feature type="domain" description="ExoI SH3-like" evidence="1">
    <location>
        <begin position="209"/>
        <end position="347"/>
    </location>
</feature>
<dbReference type="AlphaFoldDB" id="A1ZTJ0"/>
<dbReference type="InterPro" id="IPR036397">
    <property type="entry name" value="RNaseH_sf"/>
</dbReference>
<reference evidence="3 4" key="1">
    <citation type="submission" date="2007-01" db="EMBL/GenBank/DDBJ databases">
        <authorList>
            <person name="Haygood M."/>
            <person name="Podell S."/>
            <person name="Anderson C."/>
            <person name="Hopkinson B."/>
            <person name="Roe K."/>
            <person name="Barbeau K."/>
            <person name="Gaasterland T."/>
            <person name="Ferriera S."/>
            <person name="Johnson J."/>
            <person name="Kravitz S."/>
            <person name="Beeson K."/>
            <person name="Sutton G."/>
            <person name="Rogers Y.-H."/>
            <person name="Friedman R."/>
            <person name="Frazier M."/>
            <person name="Venter J.C."/>
        </authorList>
    </citation>
    <scope>NUCLEOTIDE SEQUENCE [LARGE SCALE GENOMIC DNA]</scope>
    <source>
        <strain evidence="3 4">ATCC 23134</strain>
    </source>
</reference>
<evidence type="ECO:0000259" key="2">
    <source>
        <dbReference type="PROSITE" id="PS51785"/>
    </source>
</evidence>
<sequence>MFTNNFVLLLNFNPFIMIKNKNLVFYDTRSSGDNPVFDQILRADTYVTDHAFNLLETHHIEIKKRPDVVPSPEALIANNWLPSDLAKGSTEYEAMRHIHELFNTPHSYNVGYGNLNNDDLLVRFGFYRNGLTPYTHQWQRSCRRVDLRTIVTLYYLQAPNALVFSKNAAGKVSLELDDIAQANGLTVGKGATNAQTIMELAKLLHNANPMLWEQALGFFDKKEDQNRVKAAQGQIEGVNGALLVDAQLGADAGFQQPVHVLGQVGKDVHYVPLDDPDLSTLNTKNLESRFWVQKKKLTDEKLLLNWKHRDPAVFDAARGALIKRNAAFVANNPNLMQQLGEYVAGKSFAHRNNVDLDAQLYQGGFWATNEKRFFAEFHEAPNAQEKMQVVNTAPTQRTAAIGQRILYRNFVHDMGALGMTTDWQRFIADSVAPVSDLATLKDYKGGRKRSIERFLADAEALLNAGGLSQHQSSLLEAWVDVFAESSF</sequence>
<dbReference type="PROSITE" id="PS51784">
    <property type="entry name" value="EXOI_SH3"/>
    <property type="match status" value="1"/>
</dbReference>
<evidence type="ECO:0000259" key="1">
    <source>
        <dbReference type="PROSITE" id="PS51784"/>
    </source>
</evidence>
<accession>A1ZTJ0</accession>
<dbReference type="GO" id="GO:0046872">
    <property type="term" value="F:metal ion binding"/>
    <property type="evidence" value="ECO:0007669"/>
    <property type="project" value="UniProtKB-KW"/>
</dbReference>
<name>A1ZTJ0_MICM2</name>
<gene>
    <name evidence="3" type="ORF">M23134_01572</name>
</gene>
<dbReference type="GO" id="GO:0006281">
    <property type="term" value="P:DNA repair"/>
    <property type="evidence" value="ECO:0007669"/>
    <property type="project" value="InterPro"/>
</dbReference>
<keyword evidence="4" id="KW-1185">Reference proteome</keyword>
<dbReference type="CDD" id="cd06138">
    <property type="entry name" value="ExoI_N"/>
    <property type="match status" value="1"/>
</dbReference>
<dbReference type="GO" id="GO:0008310">
    <property type="term" value="F:single-stranded DNA 3'-5' DNA exonuclease activity"/>
    <property type="evidence" value="ECO:0007669"/>
    <property type="project" value="InterPro"/>
</dbReference>
<dbReference type="eggNOG" id="COG2925">
    <property type="taxonomic scope" value="Bacteria"/>
</dbReference>
<dbReference type="InterPro" id="IPR012337">
    <property type="entry name" value="RNaseH-like_sf"/>
</dbReference>
<dbReference type="EMBL" id="AAWS01000036">
    <property type="protein sequence ID" value="EAY26250.1"/>
    <property type="molecule type" value="Genomic_DNA"/>
</dbReference>
<dbReference type="InterPro" id="IPR034747">
    <property type="entry name" value="EXOI_SH3"/>
</dbReference>
<dbReference type="SUPFAM" id="SSF53098">
    <property type="entry name" value="Ribonuclease H-like"/>
    <property type="match status" value="1"/>
</dbReference>
<evidence type="ECO:0000313" key="4">
    <source>
        <dbReference type="Proteomes" id="UP000004095"/>
    </source>
</evidence>